<evidence type="ECO:0000256" key="1">
    <source>
        <dbReference type="SAM" id="MobiDB-lite"/>
    </source>
</evidence>
<comment type="caution">
    <text evidence="2">The sequence shown here is derived from an EMBL/GenBank/DDBJ whole genome shotgun (WGS) entry which is preliminary data.</text>
</comment>
<sequence length="173" mass="19720">MVQLRKETDFKSPGDLIVSDKIFETLDREFMSHIGVKQGEASFKPQRLGRECDIYLSSRASIETISHPCSSRRAGRPQKDFESCSTKTKRQTIQHILETSSQEEISMADEVQLRREGKRDSAAIVKEFCDFSPKRGTTIRKARKRFSNPKQSSLSEDQASSIDGRRKFVNTSI</sequence>
<keyword evidence="3" id="KW-1185">Reference proteome</keyword>
<name>A0A4Y2Q6P5_ARAVE</name>
<organism evidence="2 3">
    <name type="scientific">Araneus ventricosus</name>
    <name type="common">Orbweaver spider</name>
    <name type="synonym">Epeira ventricosa</name>
    <dbReference type="NCBI Taxonomy" id="182803"/>
    <lineage>
        <taxon>Eukaryota</taxon>
        <taxon>Metazoa</taxon>
        <taxon>Ecdysozoa</taxon>
        <taxon>Arthropoda</taxon>
        <taxon>Chelicerata</taxon>
        <taxon>Arachnida</taxon>
        <taxon>Araneae</taxon>
        <taxon>Araneomorphae</taxon>
        <taxon>Entelegynae</taxon>
        <taxon>Araneoidea</taxon>
        <taxon>Araneidae</taxon>
        <taxon>Araneus</taxon>
    </lineage>
</organism>
<reference evidence="2 3" key="1">
    <citation type="journal article" date="2019" name="Sci. Rep.">
        <title>Orb-weaving spider Araneus ventricosus genome elucidates the spidroin gene catalogue.</title>
        <authorList>
            <person name="Kono N."/>
            <person name="Nakamura H."/>
            <person name="Ohtoshi R."/>
            <person name="Moran D.A.P."/>
            <person name="Shinohara A."/>
            <person name="Yoshida Y."/>
            <person name="Fujiwara M."/>
            <person name="Mori M."/>
            <person name="Tomita M."/>
            <person name="Arakawa K."/>
        </authorList>
    </citation>
    <scope>NUCLEOTIDE SEQUENCE [LARGE SCALE GENOMIC DNA]</scope>
</reference>
<feature type="compositionally biased region" description="Polar residues" evidence="1">
    <location>
        <begin position="148"/>
        <end position="161"/>
    </location>
</feature>
<accession>A0A4Y2Q6P5</accession>
<dbReference type="Proteomes" id="UP000499080">
    <property type="component" value="Unassembled WGS sequence"/>
</dbReference>
<protein>
    <submittedName>
        <fullName evidence="2">Uncharacterized protein</fullName>
    </submittedName>
</protein>
<evidence type="ECO:0000313" key="3">
    <source>
        <dbReference type="Proteomes" id="UP000499080"/>
    </source>
</evidence>
<gene>
    <name evidence="2" type="ORF">AVEN_268672_1</name>
</gene>
<proteinExistence type="predicted"/>
<dbReference type="OrthoDB" id="10603550at2759"/>
<evidence type="ECO:0000313" key="2">
    <source>
        <dbReference type="EMBL" id="GBN57956.1"/>
    </source>
</evidence>
<dbReference type="EMBL" id="BGPR01136487">
    <property type="protein sequence ID" value="GBN57956.1"/>
    <property type="molecule type" value="Genomic_DNA"/>
</dbReference>
<dbReference type="AlphaFoldDB" id="A0A4Y2Q6P5"/>
<feature type="region of interest" description="Disordered" evidence="1">
    <location>
        <begin position="140"/>
        <end position="173"/>
    </location>
</feature>